<dbReference type="GO" id="GO:0046982">
    <property type="term" value="F:protein heterodimerization activity"/>
    <property type="evidence" value="ECO:0007669"/>
    <property type="project" value="InterPro"/>
</dbReference>
<keyword evidence="10" id="KW-1185">Reference proteome</keyword>
<comment type="caution">
    <text evidence="9">The sequence shown here is derived from an EMBL/GenBank/DDBJ whole genome shotgun (WGS) entry which is preliminary data.</text>
</comment>
<evidence type="ECO:0000256" key="3">
    <source>
        <dbReference type="ARBA" id="ARBA00022454"/>
    </source>
</evidence>
<sequence length="106" mass="12075">MAAGQKLYPRATVKKIVKAHSKRNVTKNVDVLIFLDYALFLQTLMKEASINAKQAGERGISAKSVKKVTERINVEDKHEDEDINRQTLPVVQQRRQSTPLMHFVES</sequence>
<dbReference type="SUPFAM" id="SSF47113">
    <property type="entry name" value="Histone-fold"/>
    <property type="match status" value="1"/>
</dbReference>
<dbReference type="PANTHER" id="PTHR34832">
    <property type="entry name" value="CENTROMERE PROTEIN W"/>
    <property type="match status" value="1"/>
</dbReference>
<evidence type="ECO:0000256" key="7">
    <source>
        <dbReference type="ARBA" id="ARBA00038432"/>
    </source>
</evidence>
<keyword evidence="4" id="KW-0995">Kinetochore</keyword>
<dbReference type="GO" id="GO:0007059">
    <property type="term" value="P:chromosome segregation"/>
    <property type="evidence" value="ECO:0007669"/>
    <property type="project" value="TreeGrafter"/>
</dbReference>
<feature type="domain" description="Transcription factor CBF/NF-Y/archaeal histone" evidence="8">
    <location>
        <begin position="9"/>
        <end position="67"/>
    </location>
</feature>
<evidence type="ECO:0000313" key="9">
    <source>
        <dbReference type="EMBL" id="TVY35330.1"/>
    </source>
</evidence>
<dbReference type="EMBL" id="QGMJ01000535">
    <property type="protein sequence ID" value="TVY35330.1"/>
    <property type="molecule type" value="Genomic_DNA"/>
</dbReference>
<dbReference type="GO" id="GO:0000278">
    <property type="term" value="P:mitotic cell cycle"/>
    <property type="evidence" value="ECO:0007669"/>
    <property type="project" value="TreeGrafter"/>
</dbReference>
<dbReference type="GO" id="GO:0000776">
    <property type="term" value="C:kinetochore"/>
    <property type="evidence" value="ECO:0007669"/>
    <property type="project" value="UniProtKB-KW"/>
</dbReference>
<comment type="subcellular location">
    <subcellularLocation>
        <location evidence="2">Chromosome</location>
        <location evidence="2">Centromere</location>
        <location evidence="2">Kinetochore</location>
    </subcellularLocation>
    <subcellularLocation>
        <location evidence="1">Nucleus</location>
    </subcellularLocation>
</comment>
<keyword evidence="6" id="KW-0137">Centromere</keyword>
<dbReference type="GO" id="GO:0005654">
    <property type="term" value="C:nucleoplasm"/>
    <property type="evidence" value="ECO:0007669"/>
    <property type="project" value="TreeGrafter"/>
</dbReference>
<keyword evidence="3" id="KW-0158">Chromosome</keyword>
<evidence type="ECO:0000313" key="10">
    <source>
        <dbReference type="Proteomes" id="UP000462212"/>
    </source>
</evidence>
<evidence type="ECO:0000256" key="2">
    <source>
        <dbReference type="ARBA" id="ARBA00004629"/>
    </source>
</evidence>
<evidence type="ECO:0000256" key="6">
    <source>
        <dbReference type="ARBA" id="ARBA00023328"/>
    </source>
</evidence>
<reference evidence="9 10" key="1">
    <citation type="submission" date="2018-05" db="EMBL/GenBank/DDBJ databases">
        <title>Genome sequencing and assembly of the regulated plant pathogen Lachnellula willkommii and related sister species for the development of diagnostic species identification markers.</title>
        <authorList>
            <person name="Giroux E."/>
            <person name="Bilodeau G."/>
        </authorList>
    </citation>
    <scope>NUCLEOTIDE SEQUENCE [LARGE SCALE GENOMIC DNA]</scope>
    <source>
        <strain evidence="9 10">CBS 197.66</strain>
    </source>
</reference>
<comment type="similarity">
    <text evidence="7">Belongs to the CENP-W/WIP1 family.</text>
</comment>
<gene>
    <name evidence="9" type="primary">wip1</name>
    <name evidence="9" type="ORF">LSUB1_G006501</name>
</gene>
<evidence type="ECO:0000256" key="1">
    <source>
        <dbReference type="ARBA" id="ARBA00004123"/>
    </source>
</evidence>
<evidence type="ECO:0000259" key="8">
    <source>
        <dbReference type="Pfam" id="PF00808"/>
    </source>
</evidence>
<dbReference type="OrthoDB" id="2543597at2759"/>
<dbReference type="InterPro" id="IPR003958">
    <property type="entry name" value="CBFA_NFYB_domain"/>
</dbReference>
<evidence type="ECO:0000256" key="5">
    <source>
        <dbReference type="ARBA" id="ARBA00023242"/>
    </source>
</evidence>
<dbReference type="GO" id="GO:0051382">
    <property type="term" value="P:kinetochore assembly"/>
    <property type="evidence" value="ECO:0007669"/>
    <property type="project" value="TreeGrafter"/>
</dbReference>
<dbReference type="InterPro" id="IPR052484">
    <property type="entry name" value="CENP-W/WIP1"/>
</dbReference>
<dbReference type="InterPro" id="IPR009072">
    <property type="entry name" value="Histone-fold"/>
</dbReference>
<dbReference type="CDD" id="cd13732">
    <property type="entry name" value="HFD_CENP-W"/>
    <property type="match status" value="1"/>
</dbReference>
<keyword evidence="5" id="KW-0539">Nucleus</keyword>
<protein>
    <submittedName>
        <fullName evidence="9">Inner kinetochore subunit</fullName>
    </submittedName>
</protein>
<accession>A0A8H8RH46</accession>
<dbReference type="Gene3D" id="1.10.20.10">
    <property type="entry name" value="Histone, subunit A"/>
    <property type="match status" value="1"/>
</dbReference>
<dbReference type="Proteomes" id="UP000462212">
    <property type="component" value="Unassembled WGS sequence"/>
</dbReference>
<dbReference type="Pfam" id="PF00808">
    <property type="entry name" value="CBFD_NFYB_HMF"/>
    <property type="match status" value="1"/>
</dbReference>
<organism evidence="9 10">
    <name type="scientific">Lachnellula subtilissima</name>
    <dbReference type="NCBI Taxonomy" id="602034"/>
    <lineage>
        <taxon>Eukaryota</taxon>
        <taxon>Fungi</taxon>
        <taxon>Dikarya</taxon>
        <taxon>Ascomycota</taxon>
        <taxon>Pezizomycotina</taxon>
        <taxon>Leotiomycetes</taxon>
        <taxon>Helotiales</taxon>
        <taxon>Lachnaceae</taxon>
        <taxon>Lachnellula</taxon>
    </lineage>
</organism>
<evidence type="ECO:0000256" key="4">
    <source>
        <dbReference type="ARBA" id="ARBA00022838"/>
    </source>
</evidence>
<dbReference type="PANTHER" id="PTHR34832:SF1">
    <property type="entry name" value="CENTROMERE PROTEIN W"/>
    <property type="match status" value="1"/>
</dbReference>
<name>A0A8H8RH46_9HELO</name>
<dbReference type="FunFam" id="1.10.20.10:FF:000075">
    <property type="entry name" value="WGS project CABT00000000 data, contig 2.56"/>
    <property type="match status" value="1"/>
</dbReference>
<dbReference type="AlphaFoldDB" id="A0A8H8RH46"/>
<proteinExistence type="inferred from homology"/>